<name>A0A5J4QM73_9ZZZZ</name>
<proteinExistence type="predicted"/>
<protein>
    <submittedName>
        <fullName evidence="1">Uncharacterized protein</fullName>
    </submittedName>
</protein>
<evidence type="ECO:0000313" key="1">
    <source>
        <dbReference type="EMBL" id="KAA6321713.1"/>
    </source>
</evidence>
<gene>
    <name evidence="1" type="ORF">EZS27_028669</name>
</gene>
<dbReference type="EMBL" id="SNRY01003238">
    <property type="protein sequence ID" value="KAA6321713.1"/>
    <property type="molecule type" value="Genomic_DNA"/>
</dbReference>
<reference evidence="1" key="1">
    <citation type="submission" date="2019-03" db="EMBL/GenBank/DDBJ databases">
        <title>Single cell metagenomics reveals metabolic interactions within the superorganism composed of flagellate Streblomastix strix and complex community of Bacteroidetes bacteria on its surface.</title>
        <authorList>
            <person name="Treitli S.C."/>
            <person name="Kolisko M."/>
            <person name="Husnik F."/>
            <person name="Keeling P."/>
            <person name="Hampl V."/>
        </authorList>
    </citation>
    <scope>NUCLEOTIDE SEQUENCE</scope>
    <source>
        <strain evidence="1">STM</strain>
    </source>
</reference>
<organism evidence="1">
    <name type="scientific">termite gut metagenome</name>
    <dbReference type="NCBI Taxonomy" id="433724"/>
    <lineage>
        <taxon>unclassified sequences</taxon>
        <taxon>metagenomes</taxon>
        <taxon>organismal metagenomes</taxon>
    </lineage>
</organism>
<comment type="caution">
    <text evidence="1">The sequence shown here is derived from an EMBL/GenBank/DDBJ whole genome shotgun (WGS) entry which is preliminary data.</text>
</comment>
<dbReference type="SUPFAM" id="SSF52540">
    <property type="entry name" value="P-loop containing nucleoside triphosphate hydrolases"/>
    <property type="match status" value="1"/>
</dbReference>
<dbReference type="InterPro" id="IPR027417">
    <property type="entry name" value="P-loop_NTPase"/>
</dbReference>
<sequence length="241" mass="28029">MNDFQKENMLPQGVTSMNKLDICMEALKSCFSNERKKNGQLRFPFPFPYDEYRQMLTESANILLEKRQERNTFIVDDKNEPVIRQLFLYLKMDENFSGDLWKGILLVGKYGSGKTLIMQAVAEMYNTVILSLHIQRPLLTFIKSSELLGILKEKPVKQFSNLPLIIDELGREPKQIMDFGNLRSPMIELLCERYDTGAWTHGVSNFTLETLSSENQYGRMTGDRLKSMFNFIELKGESRRK</sequence>
<dbReference type="AlphaFoldDB" id="A0A5J4QM73"/>
<accession>A0A5J4QM73</accession>
<dbReference type="Gene3D" id="3.40.50.300">
    <property type="entry name" value="P-loop containing nucleotide triphosphate hydrolases"/>
    <property type="match status" value="1"/>
</dbReference>